<name>A0A8S1KNA9_9CILI</name>
<feature type="region of interest" description="Disordered" evidence="1">
    <location>
        <begin position="149"/>
        <end position="178"/>
    </location>
</feature>
<comment type="caution">
    <text evidence="2">The sequence shown here is derived from an EMBL/GenBank/DDBJ whole genome shotgun (WGS) entry which is preliminary data.</text>
</comment>
<dbReference type="Proteomes" id="UP000692954">
    <property type="component" value="Unassembled WGS sequence"/>
</dbReference>
<evidence type="ECO:0000256" key="1">
    <source>
        <dbReference type="SAM" id="MobiDB-lite"/>
    </source>
</evidence>
<organism evidence="2 3">
    <name type="scientific">Paramecium sonneborni</name>
    <dbReference type="NCBI Taxonomy" id="65129"/>
    <lineage>
        <taxon>Eukaryota</taxon>
        <taxon>Sar</taxon>
        <taxon>Alveolata</taxon>
        <taxon>Ciliophora</taxon>
        <taxon>Intramacronucleata</taxon>
        <taxon>Oligohymenophorea</taxon>
        <taxon>Peniculida</taxon>
        <taxon>Parameciidae</taxon>
        <taxon>Paramecium</taxon>
    </lineage>
</organism>
<evidence type="ECO:0000313" key="2">
    <source>
        <dbReference type="EMBL" id="CAD8056669.1"/>
    </source>
</evidence>
<dbReference type="AlphaFoldDB" id="A0A8S1KNA9"/>
<evidence type="ECO:0000313" key="3">
    <source>
        <dbReference type="Proteomes" id="UP000692954"/>
    </source>
</evidence>
<accession>A0A8S1KNA9</accession>
<sequence>MPYLYSKQEGSVWDQSRQNQNERQSKVRLLFKKVSLSQRITSSLYNKYAESQNYYYTKVVNDLILNQPTKATIWFKDLQQYDEEMEHCKKLYTLSSYPKKIKILIEFYRFHKEIPRWAVNEQIVTILNEFYNQRRKLDYYKIQHIIEQENQQNPNRTPKGIVGEQPQESQSTPKSSQESGIVIGNVLDELINTELKQRTQTQESEINEIISTLNANPSKKPTNLQQIIKNQQCILNEQRLQQFITQEKLKKINLLINQQKATNQSQRQTKVQILFQDKCDSFRKSNLNQNCLTQKNRDNPSTHAQILSLLQQRVKVKFELKNQIKTKAITGNTSLRSLQKNIESPKATRNIQYQKQRFNQKKQLKAKTFHVNQSNKNLIVSLLANKNTTVHVDANQKNLLLAKLNTLNTPRQILN</sequence>
<dbReference type="OrthoDB" id="292259at2759"/>
<reference evidence="2" key="1">
    <citation type="submission" date="2021-01" db="EMBL/GenBank/DDBJ databases">
        <authorList>
            <consortium name="Genoscope - CEA"/>
            <person name="William W."/>
        </authorList>
    </citation>
    <scope>NUCLEOTIDE SEQUENCE</scope>
</reference>
<gene>
    <name evidence="2" type="ORF">PSON_ATCC_30995.1.T0100393</name>
</gene>
<feature type="compositionally biased region" description="Polar residues" evidence="1">
    <location>
        <begin position="166"/>
        <end position="178"/>
    </location>
</feature>
<protein>
    <submittedName>
        <fullName evidence="2">Uncharacterized protein</fullName>
    </submittedName>
</protein>
<dbReference type="EMBL" id="CAJJDN010000010">
    <property type="protein sequence ID" value="CAD8056669.1"/>
    <property type="molecule type" value="Genomic_DNA"/>
</dbReference>
<keyword evidence="3" id="KW-1185">Reference proteome</keyword>
<proteinExistence type="predicted"/>